<dbReference type="RefSeq" id="WP_160730805.1">
    <property type="nucleotide sequence ID" value="NZ_WTYP01000002.1"/>
</dbReference>
<feature type="compositionally biased region" description="Pro residues" evidence="1">
    <location>
        <begin position="123"/>
        <end position="132"/>
    </location>
</feature>
<comment type="caution">
    <text evidence="3">The sequence shown here is derived from an EMBL/GenBank/DDBJ whole genome shotgun (WGS) entry which is preliminary data.</text>
</comment>
<feature type="region of interest" description="Disordered" evidence="1">
    <location>
        <begin position="120"/>
        <end position="145"/>
    </location>
</feature>
<evidence type="ECO:0000256" key="1">
    <source>
        <dbReference type="SAM" id="MobiDB-lite"/>
    </source>
</evidence>
<feature type="transmembrane region" description="Helical" evidence="2">
    <location>
        <begin position="20"/>
        <end position="39"/>
    </location>
</feature>
<accession>A0A6I4V1D1</accession>
<evidence type="ECO:0000313" key="3">
    <source>
        <dbReference type="EMBL" id="MXP47515.1"/>
    </source>
</evidence>
<feature type="transmembrane region" description="Helical" evidence="2">
    <location>
        <begin position="51"/>
        <end position="73"/>
    </location>
</feature>
<gene>
    <name evidence="3" type="ORF">GRI43_09000</name>
</gene>
<organism evidence="3 4">
    <name type="scientific">Pontixanthobacter luteolus</name>
    <dbReference type="NCBI Taxonomy" id="295089"/>
    <lineage>
        <taxon>Bacteria</taxon>
        <taxon>Pseudomonadati</taxon>
        <taxon>Pseudomonadota</taxon>
        <taxon>Alphaproteobacteria</taxon>
        <taxon>Sphingomonadales</taxon>
        <taxon>Erythrobacteraceae</taxon>
        <taxon>Pontixanthobacter</taxon>
    </lineage>
</organism>
<reference evidence="3 4" key="1">
    <citation type="submission" date="2019-12" db="EMBL/GenBank/DDBJ databases">
        <title>Genomic-based taxomic classification of the family Erythrobacteraceae.</title>
        <authorList>
            <person name="Xu L."/>
        </authorList>
    </citation>
    <scope>NUCLEOTIDE SEQUENCE [LARGE SCALE GENOMIC DNA]</scope>
    <source>
        <strain evidence="3 4">SW-109</strain>
    </source>
</reference>
<sequence>MNRQYELKLMAYEPYWRELLGAWLLSILLLALIKAVLIWMRKPKPGEFARLIGLPFTLAIFLLPALACFLGALRALNDHGFAAAMAVMIGGPLLAIFAAYKLQTFFIWLLTGFGQWPREPRPRQPAVPPPAGSVPTIDGKPISLD</sequence>
<dbReference type="Proteomes" id="UP000471435">
    <property type="component" value="Unassembled WGS sequence"/>
</dbReference>
<feature type="transmembrane region" description="Helical" evidence="2">
    <location>
        <begin position="79"/>
        <end position="100"/>
    </location>
</feature>
<proteinExistence type="predicted"/>
<name>A0A6I4V1D1_9SPHN</name>
<keyword evidence="4" id="KW-1185">Reference proteome</keyword>
<evidence type="ECO:0000256" key="2">
    <source>
        <dbReference type="SAM" id="Phobius"/>
    </source>
</evidence>
<evidence type="ECO:0000313" key="4">
    <source>
        <dbReference type="Proteomes" id="UP000471435"/>
    </source>
</evidence>
<keyword evidence="2" id="KW-0812">Transmembrane</keyword>
<protein>
    <submittedName>
        <fullName evidence="3">Uncharacterized protein</fullName>
    </submittedName>
</protein>
<dbReference type="AlphaFoldDB" id="A0A6I4V1D1"/>
<keyword evidence="2" id="KW-0472">Membrane</keyword>
<keyword evidence="2" id="KW-1133">Transmembrane helix</keyword>
<dbReference type="EMBL" id="WTYP01000002">
    <property type="protein sequence ID" value="MXP47515.1"/>
    <property type="molecule type" value="Genomic_DNA"/>
</dbReference>
<dbReference type="OrthoDB" id="9945245at2"/>